<evidence type="ECO:0000256" key="2">
    <source>
        <dbReference type="ARBA" id="ARBA00023054"/>
    </source>
</evidence>
<proteinExistence type="predicted"/>
<evidence type="ECO:0000256" key="1">
    <source>
        <dbReference type="ARBA" id="ARBA00004196"/>
    </source>
</evidence>
<comment type="subcellular location">
    <subcellularLocation>
        <location evidence="1">Cell envelope</location>
    </subcellularLocation>
</comment>
<name>A0A1R3T4A4_9BACT</name>
<dbReference type="InterPro" id="IPR058649">
    <property type="entry name" value="CzcB_C"/>
</dbReference>
<sequence length="414" mass="46485">MRYKFKTHPFFLFCLIFFIGCGQKETKQIAVGKVAKGTFFLDLYEEGEIEAVQSINIVAPMISWRYGNLKITELVKDGQEVKAGDTIIVFDPSEVLKGIVEAESSLEIAKAEFEKMIAQQKSDLEELRAGYEVARISHEISKIRFESSEYESEIRKKEIQLNLDKADIALERAREQIDNRVKIQNEEVKQKNLSIMQFQSRLDEAHETLKKLSVVTPSSGIAIISRNWSSNNKFQIGDQCWSGFPLIQLPDLSKLKATVKINEVDVAKINKDLRVEIKPDAFSDQTFTGTVSSIANLAVNKDGSSKIKVFPVEIMLNESDKNLLPGLTVSCRIIIDKIEDVLYIPLDAVRAEGDKTFVYKKSGPGYDKIEIETGQSNTDYVVVVSGLKEGDEIALVDPFAVETDEKKPERSEAG</sequence>
<keyword evidence="2 3" id="KW-0175">Coiled coil</keyword>
<dbReference type="KEGG" id="psac:PSM36_1285"/>
<reference evidence="7" key="1">
    <citation type="submission" date="2016-08" db="EMBL/GenBank/DDBJ databases">
        <authorList>
            <person name="Wibberg D."/>
        </authorList>
    </citation>
    <scope>NUCLEOTIDE SEQUENCE [LARGE SCALE GENOMIC DNA]</scope>
</reference>
<evidence type="ECO:0000313" key="6">
    <source>
        <dbReference type="EMBL" id="SCD20108.1"/>
    </source>
</evidence>
<evidence type="ECO:0000313" key="7">
    <source>
        <dbReference type="Proteomes" id="UP000187464"/>
    </source>
</evidence>
<feature type="domain" description="YknX-like beta-barrel" evidence="5">
    <location>
        <begin position="256"/>
        <end position="333"/>
    </location>
</feature>
<gene>
    <name evidence="6" type="ORF">PSM36_1285</name>
</gene>
<protein>
    <submittedName>
        <fullName evidence="6">RND family efflux transporter</fullName>
    </submittedName>
</protein>
<feature type="coiled-coil region" evidence="3">
    <location>
        <begin position="99"/>
        <end position="130"/>
    </location>
</feature>
<evidence type="ECO:0000256" key="3">
    <source>
        <dbReference type="SAM" id="Coils"/>
    </source>
</evidence>
<keyword evidence="7" id="KW-1185">Reference proteome</keyword>
<evidence type="ECO:0000259" key="4">
    <source>
        <dbReference type="Pfam" id="PF25975"/>
    </source>
</evidence>
<feature type="domain" description="CzcB-like C-terminal circularly permuted SH3-like" evidence="4">
    <location>
        <begin position="344"/>
        <end position="400"/>
    </location>
</feature>
<accession>A0A1R3T4A4</accession>
<dbReference type="Proteomes" id="UP000187464">
    <property type="component" value="Chromosome I"/>
</dbReference>
<dbReference type="Pfam" id="PF25990">
    <property type="entry name" value="Beta-barrel_YknX"/>
    <property type="match status" value="1"/>
</dbReference>
<dbReference type="RefSeq" id="WP_076929869.1">
    <property type="nucleotide sequence ID" value="NZ_LT605205.1"/>
</dbReference>
<dbReference type="Gene3D" id="2.40.420.20">
    <property type="match status" value="1"/>
</dbReference>
<dbReference type="AlphaFoldDB" id="A0A1R3T4A4"/>
<dbReference type="InterPro" id="IPR058636">
    <property type="entry name" value="Beta-barrel_YknX"/>
</dbReference>
<organism evidence="6 7">
    <name type="scientific">Proteiniphilum saccharofermentans</name>
    <dbReference type="NCBI Taxonomy" id="1642647"/>
    <lineage>
        <taxon>Bacteria</taxon>
        <taxon>Pseudomonadati</taxon>
        <taxon>Bacteroidota</taxon>
        <taxon>Bacteroidia</taxon>
        <taxon>Bacteroidales</taxon>
        <taxon>Dysgonomonadaceae</taxon>
        <taxon>Proteiniphilum</taxon>
    </lineage>
</organism>
<dbReference type="Gene3D" id="2.40.30.170">
    <property type="match status" value="1"/>
</dbReference>
<dbReference type="PANTHER" id="PTHR32347">
    <property type="entry name" value="EFFLUX SYSTEM COMPONENT YKNX-RELATED"/>
    <property type="match status" value="1"/>
</dbReference>
<dbReference type="InterPro" id="IPR050465">
    <property type="entry name" value="UPF0194_transport"/>
</dbReference>
<dbReference type="EMBL" id="LT605205">
    <property type="protein sequence ID" value="SCD20108.1"/>
    <property type="molecule type" value="Genomic_DNA"/>
</dbReference>
<dbReference type="GO" id="GO:0030313">
    <property type="term" value="C:cell envelope"/>
    <property type="evidence" value="ECO:0007669"/>
    <property type="project" value="UniProtKB-SubCell"/>
</dbReference>
<evidence type="ECO:0000259" key="5">
    <source>
        <dbReference type="Pfam" id="PF25990"/>
    </source>
</evidence>
<dbReference type="PANTHER" id="PTHR32347:SF23">
    <property type="entry name" value="BLL5650 PROTEIN"/>
    <property type="match status" value="1"/>
</dbReference>
<dbReference type="STRING" id="1642647.PSM36_1285"/>
<dbReference type="PROSITE" id="PS51257">
    <property type="entry name" value="PROKAR_LIPOPROTEIN"/>
    <property type="match status" value="1"/>
</dbReference>
<dbReference type="Pfam" id="PF25975">
    <property type="entry name" value="CzcB_C"/>
    <property type="match status" value="1"/>
</dbReference>